<dbReference type="Pfam" id="PF00293">
    <property type="entry name" value="NUDIX"/>
    <property type="match status" value="1"/>
</dbReference>
<protein>
    <recommendedName>
        <fullName evidence="4">NAD(+) diphosphatase</fullName>
        <ecNumber evidence="4">3.6.1.22</ecNumber>
    </recommendedName>
</protein>
<reference evidence="11 12" key="1">
    <citation type="submission" date="2017-09" db="EMBL/GenBank/DDBJ databases">
        <authorList>
            <person name="Ehlers B."/>
            <person name="Leendertz F.H."/>
        </authorList>
    </citation>
    <scope>NUCLEOTIDE SEQUENCE [LARGE SCALE GENOMIC DNA]</scope>
    <source>
        <strain evidence="11 12">CGMCC 1.10978</strain>
    </source>
</reference>
<dbReference type="PROSITE" id="PS51462">
    <property type="entry name" value="NUDIX"/>
    <property type="match status" value="1"/>
</dbReference>
<comment type="similarity">
    <text evidence="3">Belongs to the Nudix hydrolase family. NudC subfamily.</text>
</comment>
<dbReference type="InterPro" id="IPR020084">
    <property type="entry name" value="NUDIX_hydrolase_CS"/>
</dbReference>
<dbReference type="SUPFAM" id="SSF55811">
    <property type="entry name" value="Nudix"/>
    <property type="match status" value="1"/>
</dbReference>
<dbReference type="Gene3D" id="3.90.79.20">
    <property type="match status" value="1"/>
</dbReference>
<accession>A0A286D237</accession>
<evidence type="ECO:0000256" key="1">
    <source>
        <dbReference type="ARBA" id="ARBA00001946"/>
    </source>
</evidence>
<keyword evidence="8" id="KW-0520">NAD</keyword>
<dbReference type="Gene3D" id="3.90.79.10">
    <property type="entry name" value="Nucleoside Triphosphate Pyrophosphohydrolase"/>
    <property type="match status" value="1"/>
</dbReference>
<comment type="catalytic activity">
    <reaction evidence="9">
        <text>a 5'-end NAD(+)-phospho-ribonucleoside in mRNA + H2O = a 5'-end phospho-adenosine-phospho-ribonucleoside in mRNA + beta-nicotinamide D-ribonucleotide + 2 H(+)</text>
        <dbReference type="Rhea" id="RHEA:60876"/>
        <dbReference type="Rhea" id="RHEA-COMP:15698"/>
        <dbReference type="Rhea" id="RHEA-COMP:15719"/>
        <dbReference type="ChEBI" id="CHEBI:14649"/>
        <dbReference type="ChEBI" id="CHEBI:15377"/>
        <dbReference type="ChEBI" id="CHEBI:15378"/>
        <dbReference type="ChEBI" id="CHEBI:144029"/>
        <dbReference type="ChEBI" id="CHEBI:144051"/>
    </reaction>
    <physiologicalReaction direction="left-to-right" evidence="9">
        <dbReference type="Rhea" id="RHEA:60877"/>
    </physiologicalReaction>
</comment>
<evidence type="ECO:0000313" key="12">
    <source>
        <dbReference type="Proteomes" id="UP000219374"/>
    </source>
</evidence>
<sequence>MTGTSPPSDVLLSGFAFAGDPLDRADHLRDDAAALAAMWPQARILVLDQEGQAYADADGSLQAPSGAELGGGPGAAIFLGLKQDVAWFAVAGDALAYTAPQRVGLRRAAAAWPAFESGAFALARALLHWQSRTRYCGICAGAIEFRRAGYLGHCSGCGADQYPRVDPAVIVAVSDGQRLLLGRQPGWPARRYSVVAGFVEPGETLEQTVAREVLEETRVRVRSSRYLAAQPWPFPGALMLGFTAQAEPDPPQVDGVELEDARWFSAEEIGAALRRDQHDDGQGILLSPAISIARSLIEHWYAGAVGSRGAESPAQTSP</sequence>
<keyword evidence="5" id="KW-0479">Metal-binding</keyword>
<proteinExistence type="inferred from homology"/>
<name>A0A286D237_9GAMM</name>
<dbReference type="RefSeq" id="WP_238394495.1">
    <property type="nucleotide sequence ID" value="NZ_PDWU01000001.1"/>
</dbReference>
<evidence type="ECO:0000259" key="10">
    <source>
        <dbReference type="PROSITE" id="PS51462"/>
    </source>
</evidence>
<dbReference type="GO" id="GO:0046872">
    <property type="term" value="F:metal ion binding"/>
    <property type="evidence" value="ECO:0007669"/>
    <property type="project" value="UniProtKB-KW"/>
</dbReference>
<gene>
    <name evidence="11" type="ORF">SAMN06296416_10248</name>
</gene>
<keyword evidence="6" id="KW-0378">Hydrolase</keyword>
<evidence type="ECO:0000256" key="3">
    <source>
        <dbReference type="ARBA" id="ARBA00009595"/>
    </source>
</evidence>
<dbReference type="GO" id="GO:0019677">
    <property type="term" value="P:NAD+ catabolic process"/>
    <property type="evidence" value="ECO:0007669"/>
    <property type="project" value="TreeGrafter"/>
</dbReference>
<dbReference type="InterPro" id="IPR000086">
    <property type="entry name" value="NUDIX_hydrolase_dom"/>
</dbReference>
<evidence type="ECO:0000256" key="9">
    <source>
        <dbReference type="ARBA" id="ARBA00023679"/>
    </source>
</evidence>
<keyword evidence="12" id="KW-1185">Reference proteome</keyword>
<evidence type="ECO:0000256" key="5">
    <source>
        <dbReference type="ARBA" id="ARBA00022723"/>
    </source>
</evidence>
<dbReference type="InterPro" id="IPR050241">
    <property type="entry name" value="NAD-cap_RNA_hydrolase_NudC"/>
</dbReference>
<evidence type="ECO:0000256" key="7">
    <source>
        <dbReference type="ARBA" id="ARBA00022842"/>
    </source>
</evidence>
<comment type="cofactor">
    <cofactor evidence="2">
        <name>Zn(2+)</name>
        <dbReference type="ChEBI" id="CHEBI:29105"/>
    </cofactor>
</comment>
<feature type="domain" description="Nudix hydrolase" evidence="10">
    <location>
        <begin position="163"/>
        <end position="286"/>
    </location>
</feature>
<dbReference type="NCBIfam" id="NF001299">
    <property type="entry name" value="PRK00241.1"/>
    <property type="match status" value="1"/>
</dbReference>
<organism evidence="11 12">
    <name type="scientific">Pseudoxanthomonas wuyuanensis</name>
    <dbReference type="NCBI Taxonomy" id="1073196"/>
    <lineage>
        <taxon>Bacteria</taxon>
        <taxon>Pseudomonadati</taxon>
        <taxon>Pseudomonadota</taxon>
        <taxon>Gammaproteobacteria</taxon>
        <taxon>Lysobacterales</taxon>
        <taxon>Lysobacteraceae</taxon>
        <taxon>Pseudoxanthomonas</taxon>
    </lineage>
</organism>
<evidence type="ECO:0000256" key="4">
    <source>
        <dbReference type="ARBA" id="ARBA00012381"/>
    </source>
</evidence>
<evidence type="ECO:0000256" key="6">
    <source>
        <dbReference type="ARBA" id="ARBA00022801"/>
    </source>
</evidence>
<dbReference type="Proteomes" id="UP000219374">
    <property type="component" value="Unassembled WGS sequence"/>
</dbReference>
<dbReference type="GO" id="GO:0035529">
    <property type="term" value="F:NADH pyrophosphatase activity"/>
    <property type="evidence" value="ECO:0007669"/>
    <property type="project" value="TreeGrafter"/>
</dbReference>
<evidence type="ECO:0000313" key="11">
    <source>
        <dbReference type="EMBL" id="SOD52720.1"/>
    </source>
</evidence>
<dbReference type="GO" id="GO:0005829">
    <property type="term" value="C:cytosol"/>
    <property type="evidence" value="ECO:0007669"/>
    <property type="project" value="TreeGrafter"/>
</dbReference>
<dbReference type="GO" id="GO:0006742">
    <property type="term" value="P:NADP+ catabolic process"/>
    <property type="evidence" value="ECO:0007669"/>
    <property type="project" value="TreeGrafter"/>
</dbReference>
<comment type="cofactor">
    <cofactor evidence="1">
        <name>Mg(2+)</name>
        <dbReference type="ChEBI" id="CHEBI:18420"/>
    </cofactor>
</comment>
<dbReference type="PANTHER" id="PTHR42904">
    <property type="entry name" value="NUDIX HYDROLASE, NUDC SUBFAMILY"/>
    <property type="match status" value="1"/>
</dbReference>
<dbReference type="CDD" id="cd03429">
    <property type="entry name" value="NUDIX_NADH_pyrophosphatase_Nudt13"/>
    <property type="match status" value="1"/>
</dbReference>
<evidence type="ECO:0000256" key="2">
    <source>
        <dbReference type="ARBA" id="ARBA00001947"/>
    </source>
</evidence>
<dbReference type="EC" id="3.6.1.22" evidence="4"/>
<dbReference type="PROSITE" id="PS00893">
    <property type="entry name" value="NUDIX_BOX"/>
    <property type="match status" value="1"/>
</dbReference>
<dbReference type="InterPro" id="IPR015797">
    <property type="entry name" value="NUDIX_hydrolase-like_dom_sf"/>
</dbReference>
<dbReference type="InterPro" id="IPR049734">
    <property type="entry name" value="NudC-like_C"/>
</dbReference>
<dbReference type="AlphaFoldDB" id="A0A286D237"/>
<evidence type="ECO:0000256" key="8">
    <source>
        <dbReference type="ARBA" id="ARBA00023027"/>
    </source>
</evidence>
<dbReference type="EMBL" id="OCND01000002">
    <property type="protein sequence ID" value="SOD52720.1"/>
    <property type="molecule type" value="Genomic_DNA"/>
</dbReference>
<keyword evidence="7" id="KW-0460">Magnesium</keyword>
<dbReference type="PANTHER" id="PTHR42904:SF6">
    <property type="entry name" value="NAD-CAPPED RNA HYDROLASE NUDT12"/>
    <property type="match status" value="1"/>
</dbReference>